<dbReference type="AlphaFoldDB" id="A0A7G5IF75"/>
<organism evidence="1 2">
    <name type="scientific">Sandaracinobacteroides saxicola</name>
    <dbReference type="NCBI Taxonomy" id="2759707"/>
    <lineage>
        <taxon>Bacteria</taxon>
        <taxon>Pseudomonadati</taxon>
        <taxon>Pseudomonadota</taxon>
        <taxon>Alphaproteobacteria</taxon>
        <taxon>Sphingomonadales</taxon>
        <taxon>Sphingosinicellaceae</taxon>
        <taxon>Sandaracinobacteroides</taxon>
    </lineage>
</organism>
<protein>
    <submittedName>
        <fullName evidence="1">Uncharacterized protein</fullName>
    </submittedName>
</protein>
<accession>A0A7G5IF75</accession>
<gene>
    <name evidence="1" type="ORF">H3309_11620</name>
</gene>
<dbReference type="Proteomes" id="UP000515292">
    <property type="component" value="Chromosome"/>
</dbReference>
<proteinExistence type="predicted"/>
<name>A0A7G5IF75_9SPHN</name>
<sequence length="387" mass="40267">MRGWWLATLLLGGCAMAPQLGRVAVDHNELVANTTNQLLLVNVLRARERLPMHFTSISALRGQANVKGDLGLGGGVAGKGSTANLDAAGLGTGGSISQAAATLSPSMGIEVTSGSSFDVAVHNTQEFYAGITTSIPQATVAGYLYAGWPADLVTFMFVTDVEIRVSARHVPAGPDDLAPGAVLARVVNAPDMAGWTQGFAALARCFQVQPDSGDGDAKAPPLRWMPAGDAPCRVAVTEGARLRGGAVVREVVLSRDARGLQAELVAAGAASQKVEVRFVSTIRSVEGLVYYMGALARRGDAPRVLRTTLPSGESIDMPILVVRPGAAPDAFVSARFGGRLWSVPASGAVQNSVAGSSSAVFVLVQQLMNLQRSAREQVMTPTVRIAQ</sequence>
<dbReference type="EMBL" id="CP059851">
    <property type="protein sequence ID" value="QMW22017.1"/>
    <property type="molecule type" value="Genomic_DNA"/>
</dbReference>
<evidence type="ECO:0000313" key="1">
    <source>
        <dbReference type="EMBL" id="QMW22017.1"/>
    </source>
</evidence>
<dbReference type="KEGG" id="sand:H3309_11620"/>
<evidence type="ECO:0000313" key="2">
    <source>
        <dbReference type="Proteomes" id="UP000515292"/>
    </source>
</evidence>
<keyword evidence="2" id="KW-1185">Reference proteome</keyword>
<dbReference type="RefSeq" id="WP_182294862.1">
    <property type="nucleotide sequence ID" value="NZ_CP059851.1"/>
</dbReference>
<reference evidence="1 2" key="1">
    <citation type="submission" date="2020-07" db="EMBL/GenBank/DDBJ databases">
        <title>Complete genome sequence for Sandaracinobacter sp. M6.</title>
        <authorList>
            <person name="Tang Y."/>
            <person name="Liu Q."/>
            <person name="Guo Z."/>
            <person name="Lei P."/>
            <person name="Huang B."/>
        </authorList>
    </citation>
    <scope>NUCLEOTIDE SEQUENCE [LARGE SCALE GENOMIC DNA]</scope>
    <source>
        <strain evidence="1 2">M6</strain>
    </source>
</reference>